<dbReference type="SUPFAM" id="SSF158745">
    <property type="entry name" value="LanC-like"/>
    <property type="match status" value="1"/>
</dbReference>
<proteinExistence type="predicted"/>
<dbReference type="Pfam" id="PF05147">
    <property type="entry name" value="LANC_like"/>
    <property type="match status" value="1"/>
</dbReference>
<sequence>MDYMDYKDDMTAVLENISRELDDFTANDNNAGLLGGYTGCALFYAYYYQHTSRDEHLEKALFVVQKSIEALSELPLNGSFCGGVAGVAWCIQHLAQMGYIEDDEVEDAFGEIDLMVAAFMEESLSAGKNDFLHEGVGTALYFLERPAAVATPVLERLVDYLEQSAHRFPTGITWKDVFSSQSEQYQHRDLYNLGLAHGVPAIIAILGRLYEKGIAREKVRRLMEGSISWLMSHKKSHGGGGESLYPVLADASGEAVGDKHSRLGWCYGDLGIAVALLGAGKRLQRADYNEAALTILHDIARHRDTRNGAVHDACICHGSAGIAHILQQAAIATGDPVLEKAAEKWLQTTLSMNTWKDGPAGYKFYHHPDYHNSYNVLEGIAGVGLSVLGFLQPDITPGWNNSLLIP</sequence>
<dbReference type="Proteomes" id="UP000570474">
    <property type="component" value="Unassembled WGS sequence"/>
</dbReference>
<feature type="binding site" evidence="1">
    <location>
        <position position="316"/>
    </location>
    <ligand>
        <name>Zn(2+)</name>
        <dbReference type="ChEBI" id="CHEBI:29105"/>
    </ligand>
</feature>
<keyword evidence="3" id="KW-1185">Reference proteome</keyword>
<dbReference type="EMBL" id="JABAIA010000001">
    <property type="protein sequence ID" value="NLR62733.1"/>
    <property type="molecule type" value="Genomic_DNA"/>
</dbReference>
<dbReference type="RefSeq" id="WP_168868786.1">
    <property type="nucleotide sequence ID" value="NZ_JABAIA010000001.1"/>
</dbReference>
<dbReference type="PRINTS" id="PR01950">
    <property type="entry name" value="LANCSUPER"/>
</dbReference>
<reference evidence="2 3" key="1">
    <citation type="submission" date="2020-04" db="EMBL/GenBank/DDBJ databases">
        <authorList>
            <person name="Yin C."/>
        </authorList>
    </citation>
    <scope>NUCLEOTIDE SEQUENCE [LARGE SCALE GENOMIC DNA]</scope>
    <source>
        <strain evidence="2 3">Ae27</strain>
    </source>
</reference>
<feature type="binding site" evidence="1">
    <location>
        <position position="266"/>
    </location>
    <ligand>
        <name>Zn(2+)</name>
        <dbReference type="ChEBI" id="CHEBI:29105"/>
    </ligand>
</feature>
<dbReference type="PANTHER" id="PTHR12736:SF7">
    <property type="entry name" value="LANC-LIKE PROTEIN 3"/>
    <property type="match status" value="1"/>
</dbReference>
<dbReference type="GO" id="GO:0046872">
    <property type="term" value="F:metal ion binding"/>
    <property type="evidence" value="ECO:0007669"/>
    <property type="project" value="UniProtKB-KW"/>
</dbReference>
<dbReference type="SMART" id="SM01260">
    <property type="entry name" value="LANC_like"/>
    <property type="match status" value="1"/>
</dbReference>
<dbReference type="PANTHER" id="PTHR12736">
    <property type="entry name" value="LANC-LIKE PROTEIN"/>
    <property type="match status" value="1"/>
</dbReference>
<dbReference type="GO" id="GO:0005886">
    <property type="term" value="C:plasma membrane"/>
    <property type="evidence" value="ECO:0007669"/>
    <property type="project" value="TreeGrafter"/>
</dbReference>
<name>A0A847RI10_9BACT</name>
<comment type="caution">
    <text evidence="2">The sequence shown here is derived from an EMBL/GenBank/DDBJ whole genome shotgun (WGS) entry which is preliminary data.</text>
</comment>
<dbReference type="CDD" id="cd04793">
    <property type="entry name" value="LanC"/>
    <property type="match status" value="1"/>
</dbReference>
<evidence type="ECO:0000313" key="2">
    <source>
        <dbReference type="EMBL" id="NLR62733.1"/>
    </source>
</evidence>
<dbReference type="InterPro" id="IPR033889">
    <property type="entry name" value="LanC"/>
</dbReference>
<dbReference type="AlphaFoldDB" id="A0A847RI10"/>
<gene>
    <name evidence="2" type="ORF">HGH92_00320</name>
</gene>
<dbReference type="InterPro" id="IPR007822">
    <property type="entry name" value="LANC-like"/>
</dbReference>
<keyword evidence="1" id="KW-0862">Zinc</keyword>
<protein>
    <submittedName>
        <fullName evidence="2">Lanthionine synthetase C family protein</fullName>
    </submittedName>
</protein>
<evidence type="ECO:0000256" key="1">
    <source>
        <dbReference type="PIRSR" id="PIRSR607822-1"/>
    </source>
</evidence>
<organism evidence="2 3">
    <name type="scientific">Chitinophaga varians</name>
    <dbReference type="NCBI Taxonomy" id="2202339"/>
    <lineage>
        <taxon>Bacteria</taxon>
        <taxon>Pseudomonadati</taxon>
        <taxon>Bacteroidota</taxon>
        <taxon>Chitinophagia</taxon>
        <taxon>Chitinophagales</taxon>
        <taxon>Chitinophagaceae</taxon>
        <taxon>Chitinophaga</taxon>
    </lineage>
</organism>
<keyword evidence="1" id="KW-0479">Metal-binding</keyword>
<dbReference type="PRINTS" id="PR01955">
    <property type="entry name" value="LANCFRANKIA"/>
</dbReference>
<evidence type="ECO:0000313" key="3">
    <source>
        <dbReference type="Proteomes" id="UP000570474"/>
    </source>
</evidence>
<feature type="binding site" evidence="1">
    <location>
        <position position="317"/>
    </location>
    <ligand>
        <name>Zn(2+)</name>
        <dbReference type="ChEBI" id="CHEBI:29105"/>
    </ligand>
</feature>
<dbReference type="GO" id="GO:0031179">
    <property type="term" value="P:peptide modification"/>
    <property type="evidence" value="ECO:0007669"/>
    <property type="project" value="InterPro"/>
</dbReference>
<dbReference type="Gene3D" id="1.50.10.20">
    <property type="match status" value="1"/>
</dbReference>
<accession>A0A847RI10</accession>